<evidence type="ECO:0000259" key="2">
    <source>
        <dbReference type="Pfam" id="PF21906"/>
    </source>
</evidence>
<dbReference type="Gene3D" id="3.90.79.10">
    <property type="entry name" value="Nucleoside Triphosphate Pyrophosphohydrolase"/>
    <property type="match status" value="1"/>
</dbReference>
<dbReference type="AlphaFoldDB" id="U2Q5X8"/>
<dbReference type="InterPro" id="IPR036390">
    <property type="entry name" value="WH_DNA-bd_sf"/>
</dbReference>
<organism evidence="3 4">
    <name type="scientific">Propionibacterium acidifaciens F0233</name>
    <dbReference type="NCBI Taxonomy" id="553198"/>
    <lineage>
        <taxon>Bacteria</taxon>
        <taxon>Bacillati</taxon>
        <taxon>Actinomycetota</taxon>
        <taxon>Actinomycetes</taxon>
        <taxon>Propionibacteriales</taxon>
        <taxon>Propionibacteriaceae</taxon>
        <taxon>Propionibacterium</taxon>
    </lineage>
</organism>
<protein>
    <submittedName>
        <fullName evidence="3">NUDIX domain protein</fullName>
    </submittedName>
</protein>
<evidence type="ECO:0000259" key="1">
    <source>
        <dbReference type="Pfam" id="PF00293"/>
    </source>
</evidence>
<comment type="caution">
    <text evidence="3">The sequence shown here is derived from an EMBL/GenBank/DDBJ whole genome shotgun (WGS) entry which is preliminary data.</text>
</comment>
<dbReference type="InterPro" id="IPR054105">
    <property type="entry name" value="WHD_NrtR"/>
</dbReference>
<dbReference type="Pfam" id="PF00293">
    <property type="entry name" value="NUDIX"/>
    <property type="match status" value="1"/>
</dbReference>
<dbReference type="Pfam" id="PF21906">
    <property type="entry name" value="WHD_NrtR"/>
    <property type="match status" value="1"/>
</dbReference>
<dbReference type="Gene3D" id="1.10.10.10">
    <property type="entry name" value="Winged helix-like DNA-binding domain superfamily/Winged helix DNA-binding domain"/>
    <property type="match status" value="1"/>
</dbReference>
<dbReference type="PANTHER" id="PTHR43736">
    <property type="entry name" value="ADP-RIBOSE PYROPHOSPHATASE"/>
    <property type="match status" value="1"/>
</dbReference>
<dbReference type="SUPFAM" id="SSF46785">
    <property type="entry name" value="Winged helix' DNA-binding domain"/>
    <property type="match status" value="1"/>
</dbReference>
<accession>U2Q5X8</accession>
<sequence length="243" mass="26144">MSNEPFRDGHGVAKFRHEVIAVILRVSPVGGARLEVLVWRRTREPFTGRLALPSGPVDAGETMDEALERHLATKLDLTDLGHCEQLVTLSDPGRDPFERTIATAYVGLVGPSVEPGGDSAGRWEPLAGLGGMAFDHRRIVTAALGRVRAKLSYTNIAYALAPAEFTLARLRDLYIEVLGHDVDATNLGRVLGRRGEIVATGRLSTPGAGGGRPARTYRFGSSGYRVTDPFAVLRPVNPVAPTE</sequence>
<feature type="domain" description="NrtR DNA-binding winged helix" evidence="2">
    <location>
        <begin position="159"/>
        <end position="219"/>
    </location>
</feature>
<dbReference type="InterPro" id="IPR015797">
    <property type="entry name" value="NUDIX_hydrolase-like_dom_sf"/>
</dbReference>
<dbReference type="OrthoDB" id="9786141at2"/>
<feature type="domain" description="Nudix hydrolase" evidence="1">
    <location>
        <begin position="32"/>
        <end position="139"/>
    </location>
</feature>
<dbReference type="SUPFAM" id="SSF55811">
    <property type="entry name" value="Nudix"/>
    <property type="match status" value="1"/>
</dbReference>
<proteinExistence type="predicted"/>
<dbReference type="RefSeq" id="WP_021797226.1">
    <property type="nucleotide sequence ID" value="NZ_ACVN02000141.1"/>
</dbReference>
<dbReference type="GeneID" id="95360921"/>
<dbReference type="InterPro" id="IPR036388">
    <property type="entry name" value="WH-like_DNA-bd_sf"/>
</dbReference>
<keyword evidence="4" id="KW-1185">Reference proteome</keyword>
<name>U2Q5X8_9ACTN</name>
<reference evidence="3" key="1">
    <citation type="submission" date="2013-08" db="EMBL/GenBank/DDBJ databases">
        <authorList>
            <person name="Durkin A.S."/>
            <person name="Haft D.R."/>
            <person name="McCorrison J."/>
            <person name="Torralba M."/>
            <person name="Gillis M."/>
            <person name="Haft D.H."/>
            <person name="Methe B."/>
            <person name="Sutton G."/>
            <person name="Nelson K.E."/>
        </authorList>
    </citation>
    <scope>NUCLEOTIDE SEQUENCE [LARGE SCALE GENOMIC DNA]</scope>
    <source>
        <strain evidence="3">F0233</strain>
    </source>
</reference>
<dbReference type="Proteomes" id="UP000017052">
    <property type="component" value="Unassembled WGS sequence"/>
</dbReference>
<evidence type="ECO:0000313" key="3">
    <source>
        <dbReference type="EMBL" id="ERK58180.1"/>
    </source>
</evidence>
<dbReference type="CDD" id="cd18873">
    <property type="entry name" value="NUDIX_NadM_like"/>
    <property type="match status" value="1"/>
</dbReference>
<evidence type="ECO:0000313" key="4">
    <source>
        <dbReference type="Proteomes" id="UP000017052"/>
    </source>
</evidence>
<gene>
    <name evidence="3" type="ORF">HMPREF0682_2574</name>
</gene>
<dbReference type="EMBL" id="ACVN02000141">
    <property type="protein sequence ID" value="ERK58180.1"/>
    <property type="molecule type" value="Genomic_DNA"/>
</dbReference>
<dbReference type="PANTHER" id="PTHR43736:SF4">
    <property type="entry name" value="SLR1690 PROTEIN"/>
    <property type="match status" value="1"/>
</dbReference>
<dbReference type="InterPro" id="IPR000086">
    <property type="entry name" value="NUDIX_hydrolase_dom"/>
</dbReference>